<reference evidence="1 2" key="1">
    <citation type="journal article" date="2022" name="bioRxiv">
        <title>Genomics of Preaxostyla Flagellates Illuminates Evolutionary Transitions and the Path Towards Mitochondrial Loss.</title>
        <authorList>
            <person name="Novak L.V.F."/>
            <person name="Treitli S.C."/>
            <person name="Pyrih J."/>
            <person name="Halakuc P."/>
            <person name="Pipaliya S.V."/>
            <person name="Vacek V."/>
            <person name="Brzon O."/>
            <person name="Soukal P."/>
            <person name="Eme L."/>
            <person name="Dacks J.B."/>
            <person name="Karnkowska A."/>
            <person name="Elias M."/>
            <person name="Hampl V."/>
        </authorList>
    </citation>
    <scope>NUCLEOTIDE SEQUENCE [LARGE SCALE GENOMIC DNA]</scope>
    <source>
        <strain evidence="1">NAU3</strain>
        <tissue evidence="1">Gut</tissue>
    </source>
</reference>
<organism evidence="1 2">
    <name type="scientific">Blattamonas nauphoetae</name>
    <dbReference type="NCBI Taxonomy" id="2049346"/>
    <lineage>
        <taxon>Eukaryota</taxon>
        <taxon>Metamonada</taxon>
        <taxon>Preaxostyla</taxon>
        <taxon>Oxymonadida</taxon>
        <taxon>Blattamonas</taxon>
    </lineage>
</organism>
<keyword evidence="2" id="KW-1185">Reference proteome</keyword>
<accession>A0ABQ9XEP9</accession>
<gene>
    <name evidence="1" type="ORF">BLNAU_14128</name>
</gene>
<protein>
    <submittedName>
        <fullName evidence="1">Uncharacterized protein</fullName>
    </submittedName>
</protein>
<dbReference type="Proteomes" id="UP001281761">
    <property type="component" value="Unassembled WGS sequence"/>
</dbReference>
<sequence>MSFSIESDLSFEESSHIFRSFLAAMKDSCPLDDLLLDKVVFLLKKLTPSSTVSAIKTAELIPSSDGSSTEFVNQMALLLSSPHRKLVEATLSFVFITIMEAAPPLQMKLVEADLLSKVLQAIQSHISLGHPSEELHWNLFGIIFKASRLAKPYSLPHLEIVDDIAKHNHYEMLFLKLYRPSALYLSRLFANRYLFAQDRMARSFLILLGDLHQICPFHRPTLDLLIAQSIDLASISCLACVEMDDSLTVFLHSVQYGIKQWSKEGPYVKQNGRRLIQALTLEGYADIIEERVLNCASGHYGVMVVLYGRHTAQQLGGNIPA</sequence>
<proteinExistence type="predicted"/>
<name>A0ABQ9XEP9_9EUKA</name>
<evidence type="ECO:0000313" key="1">
    <source>
        <dbReference type="EMBL" id="KAK2950938.1"/>
    </source>
</evidence>
<evidence type="ECO:0000313" key="2">
    <source>
        <dbReference type="Proteomes" id="UP001281761"/>
    </source>
</evidence>
<comment type="caution">
    <text evidence="1">The sequence shown here is derived from an EMBL/GenBank/DDBJ whole genome shotgun (WGS) entry which is preliminary data.</text>
</comment>
<dbReference type="EMBL" id="JARBJD010000127">
    <property type="protein sequence ID" value="KAK2950938.1"/>
    <property type="molecule type" value="Genomic_DNA"/>
</dbReference>